<evidence type="ECO:0000256" key="3">
    <source>
        <dbReference type="ARBA" id="ARBA00022475"/>
    </source>
</evidence>
<name>A0A3N1Y0I9_9GAMM</name>
<keyword evidence="5 9" id="KW-0812">Transmembrane</keyword>
<comment type="subcellular location">
    <subcellularLocation>
        <location evidence="1 9">Cell inner membrane</location>
        <topology evidence="1 9">Multi-pass membrane protein</topology>
    </subcellularLocation>
</comment>
<dbReference type="EMBL" id="RJVI01000002">
    <property type="protein sequence ID" value="ROR32349.1"/>
    <property type="molecule type" value="Genomic_DNA"/>
</dbReference>
<evidence type="ECO:0000256" key="4">
    <source>
        <dbReference type="ARBA" id="ARBA00022519"/>
    </source>
</evidence>
<dbReference type="GO" id="GO:0022857">
    <property type="term" value="F:transmembrane transporter activity"/>
    <property type="evidence" value="ECO:0007669"/>
    <property type="project" value="UniProtKB-UniRule"/>
</dbReference>
<evidence type="ECO:0000256" key="7">
    <source>
        <dbReference type="ARBA" id="ARBA00023136"/>
    </source>
</evidence>
<comment type="caution">
    <text evidence="11">The sequence shown here is derived from an EMBL/GenBank/DDBJ whole genome shotgun (WGS) entry which is preliminary data.</text>
</comment>
<dbReference type="Proteomes" id="UP000276634">
    <property type="component" value="Unassembled WGS sequence"/>
</dbReference>
<evidence type="ECO:0000256" key="9">
    <source>
        <dbReference type="RuleBase" id="RU369079"/>
    </source>
</evidence>
<evidence type="ECO:0000313" key="12">
    <source>
        <dbReference type="Proteomes" id="UP000276634"/>
    </source>
</evidence>
<dbReference type="Pfam" id="PF04290">
    <property type="entry name" value="DctQ"/>
    <property type="match status" value="1"/>
</dbReference>
<keyword evidence="7 9" id="KW-0472">Membrane</keyword>
<dbReference type="InterPro" id="IPR055348">
    <property type="entry name" value="DctQ"/>
</dbReference>
<accession>A0A3N1Y0I9</accession>
<reference evidence="11 12" key="1">
    <citation type="submission" date="2018-11" db="EMBL/GenBank/DDBJ databases">
        <title>Genomic Encyclopedia of Type Strains, Phase IV (KMG-IV): sequencing the most valuable type-strain genomes for metagenomic binning, comparative biology and taxonomic classification.</title>
        <authorList>
            <person name="Goeker M."/>
        </authorList>
    </citation>
    <scope>NUCLEOTIDE SEQUENCE [LARGE SCALE GENOMIC DNA]</scope>
    <source>
        <strain evidence="11 12">DSM 100275</strain>
    </source>
</reference>
<keyword evidence="6 9" id="KW-1133">Transmembrane helix</keyword>
<feature type="transmembrane region" description="Helical" evidence="9">
    <location>
        <begin position="148"/>
        <end position="169"/>
    </location>
</feature>
<evidence type="ECO:0000313" key="11">
    <source>
        <dbReference type="EMBL" id="ROR32349.1"/>
    </source>
</evidence>
<dbReference type="PANTHER" id="PTHR35011">
    <property type="entry name" value="2,3-DIKETO-L-GULONATE TRAP TRANSPORTER SMALL PERMEASE PROTEIN YIAM"/>
    <property type="match status" value="1"/>
</dbReference>
<protein>
    <recommendedName>
        <fullName evidence="9">TRAP transporter small permease protein</fullName>
    </recommendedName>
</protein>
<comment type="similarity">
    <text evidence="8 9">Belongs to the TRAP transporter small permease family.</text>
</comment>
<dbReference type="PANTHER" id="PTHR35011:SF4">
    <property type="entry name" value="SLL1102 PROTEIN"/>
    <property type="match status" value="1"/>
</dbReference>
<evidence type="ECO:0000256" key="1">
    <source>
        <dbReference type="ARBA" id="ARBA00004429"/>
    </source>
</evidence>
<proteinExistence type="inferred from homology"/>
<keyword evidence="3" id="KW-1003">Cell membrane</keyword>
<dbReference type="InterPro" id="IPR007387">
    <property type="entry name" value="TRAP_DctQ"/>
</dbReference>
<comment type="subunit">
    <text evidence="9">The complex comprises the extracytoplasmic solute receptor protein and the two transmembrane proteins.</text>
</comment>
<organism evidence="11 12">
    <name type="scientific">Inmirania thermothiophila</name>
    <dbReference type="NCBI Taxonomy" id="1750597"/>
    <lineage>
        <taxon>Bacteria</taxon>
        <taxon>Pseudomonadati</taxon>
        <taxon>Pseudomonadota</taxon>
        <taxon>Gammaproteobacteria</taxon>
        <taxon>Chromatiales</taxon>
        <taxon>Ectothiorhodospiraceae</taxon>
        <taxon>Inmirania</taxon>
    </lineage>
</organism>
<comment type="function">
    <text evidence="9">Part of the tripartite ATP-independent periplasmic (TRAP) transport system.</text>
</comment>
<sequence>MDRLLLFIDGLSTWVGKAFAWSLLIGTLGTSYDVFVRYAFRNPTDWAFDMSYTTYGALIMMGGAYTLARNAHVRGDVIYRLWPRRVQAGVDLVLYFLFFFPAVAALVVAGWDYAGESWSYMPYGPQGPRGEVSINSPAGVPISPLKTVLPVGAMFLFLQGIAEVIRCLMCIRSGRWPERLHDVEETEVALLAQRERALEHGLHLDAGEGTDGEARR</sequence>
<evidence type="ECO:0000256" key="8">
    <source>
        <dbReference type="ARBA" id="ARBA00038436"/>
    </source>
</evidence>
<feature type="transmembrane region" description="Helical" evidence="9">
    <location>
        <begin position="52"/>
        <end position="71"/>
    </location>
</feature>
<evidence type="ECO:0000256" key="2">
    <source>
        <dbReference type="ARBA" id="ARBA00022448"/>
    </source>
</evidence>
<keyword evidence="12" id="KW-1185">Reference proteome</keyword>
<keyword evidence="4 9" id="KW-0997">Cell inner membrane</keyword>
<gene>
    <name evidence="11" type="ORF">EDC57_1547</name>
</gene>
<evidence type="ECO:0000259" key="10">
    <source>
        <dbReference type="Pfam" id="PF04290"/>
    </source>
</evidence>
<keyword evidence="2 9" id="KW-0813">Transport</keyword>
<dbReference type="AlphaFoldDB" id="A0A3N1Y0I9"/>
<feature type="transmembrane region" description="Helical" evidence="9">
    <location>
        <begin position="92"/>
        <end position="111"/>
    </location>
</feature>
<evidence type="ECO:0000256" key="6">
    <source>
        <dbReference type="ARBA" id="ARBA00022989"/>
    </source>
</evidence>
<feature type="domain" description="Tripartite ATP-independent periplasmic transporters DctQ component" evidence="10">
    <location>
        <begin position="28"/>
        <end position="168"/>
    </location>
</feature>
<comment type="caution">
    <text evidence="9">Lacks conserved residue(s) required for the propagation of feature annotation.</text>
</comment>
<dbReference type="GO" id="GO:0005886">
    <property type="term" value="C:plasma membrane"/>
    <property type="evidence" value="ECO:0007669"/>
    <property type="project" value="UniProtKB-SubCell"/>
</dbReference>
<dbReference type="RefSeq" id="WP_123401297.1">
    <property type="nucleotide sequence ID" value="NZ_RJVI01000002.1"/>
</dbReference>
<dbReference type="OrthoDB" id="8559033at2"/>
<evidence type="ECO:0000256" key="5">
    <source>
        <dbReference type="ARBA" id="ARBA00022692"/>
    </source>
</evidence>